<keyword evidence="6" id="KW-1185">Reference proteome</keyword>
<evidence type="ECO:0000259" key="4">
    <source>
        <dbReference type="PROSITE" id="PS51820"/>
    </source>
</evidence>
<sequence length="800" mass="83250">MHTPDPRIETLLKDLSRADLEAIALGDFAPLEARGLPAPDYVDSGTGLRGVDGATAFPCGTALAASFDADLAERYGQAVGVEARRAGFPVVLGPTVDLARDPVGGRVGEAFGEDPFLSGLIGAAHVVGLQSAHIVAQVKHYVAYNGEARRTGFGREPERGDSMDVIVDDATLHDVYLRPFEAAVRAGALSMMGSYNRVGGAYVCEDADLLDIPRRLWGWEGFYCPDFIFAVRDPARALAAGLDLGALGGAGGRTADLVAEAPEETLRDLTRHLLHALIASGLVDDPLPEPGPPSSADHLALAREVAVAGSVLLRNDGVLPLGPTLRRVALIGPAAGDALYVGGGAASVTLTTERVVAPVDALTARLDAEVVTAQGSLGDAALPVVPASAWQLPDGSGPGVLVEFADGDTVEDEVLERIDHQLPPGATRWPRRWRARLLPSVDGEHRISLAFGGHARLRVGDEVVIDACREAERFIHGPLYPAQAVVRLTAGVPVDVEIDYDNGPAIEIPPMGITPTLRLGWQPPDGLIDEAVALAAGSDVAVVVVNAAAGEGMDRDGLALPGDQDRLVARVAAANPRTVVVVNAPGAVLMPWADDVAAIVQVWYPGEQFGPALADILSGDREPGGRLPLTIPRTRDQLPGARPTGEGVPTVLDYRRDGGIGYRSPAVLAEGAAFPFGFGLGYSRTEATASARADGDSLTVTVTATNLGDRPTCHVTQVYVSAEGSGPRELAGIVRIPLGPGATAAGSVTIDPPLRWDAAAGRRLPLAGAHTVAVAQHSADPGTVFTFDGRRREPSAAPVH</sequence>
<keyword evidence="2 5" id="KW-0378">Hydrolase</keyword>
<evidence type="ECO:0000256" key="2">
    <source>
        <dbReference type="ARBA" id="ARBA00022801"/>
    </source>
</evidence>
<dbReference type="InterPro" id="IPR026891">
    <property type="entry name" value="Fn3-like"/>
</dbReference>
<dbReference type="Pfam" id="PF07691">
    <property type="entry name" value="PA14"/>
    <property type="match status" value="1"/>
</dbReference>
<comment type="similarity">
    <text evidence="1">Belongs to the glycosyl hydrolase 3 family.</text>
</comment>
<dbReference type="InterPro" id="IPR037524">
    <property type="entry name" value="PA14/GLEYA"/>
</dbReference>
<dbReference type="GO" id="GO:0016787">
    <property type="term" value="F:hydrolase activity"/>
    <property type="evidence" value="ECO:0007669"/>
    <property type="project" value="UniProtKB-KW"/>
</dbReference>
<dbReference type="InterPro" id="IPR001764">
    <property type="entry name" value="Glyco_hydro_3_N"/>
</dbReference>
<gene>
    <name evidence="5" type="ORF">KDB89_04875</name>
</gene>
<evidence type="ECO:0000256" key="1">
    <source>
        <dbReference type="ARBA" id="ARBA00005336"/>
    </source>
</evidence>
<dbReference type="SMART" id="SM00758">
    <property type="entry name" value="PA14"/>
    <property type="match status" value="1"/>
</dbReference>
<protein>
    <submittedName>
        <fullName evidence="5">Glycoside hydrolase family 3 C-terminal domain-containing protein</fullName>
    </submittedName>
</protein>
<dbReference type="EMBL" id="CP079216">
    <property type="protein sequence ID" value="QXT63806.1"/>
    <property type="molecule type" value="Genomic_DNA"/>
</dbReference>
<reference evidence="5 6" key="1">
    <citation type="submission" date="2021-07" db="EMBL/GenBank/DDBJ databases">
        <title>complete genome sequencing of Tessaracoccus sp.J1M15.</title>
        <authorList>
            <person name="Bae J.-W."/>
            <person name="Kim D.-y."/>
        </authorList>
    </citation>
    <scope>NUCLEOTIDE SEQUENCE [LARGE SCALE GENOMIC DNA]</scope>
    <source>
        <strain evidence="5 6">J1M15</strain>
    </source>
</reference>
<dbReference type="Pfam" id="PF00933">
    <property type="entry name" value="Glyco_hydro_3"/>
    <property type="match status" value="1"/>
</dbReference>
<evidence type="ECO:0000313" key="6">
    <source>
        <dbReference type="Proteomes" id="UP000824504"/>
    </source>
</evidence>
<dbReference type="InterPro" id="IPR002772">
    <property type="entry name" value="Glyco_hydro_3_C"/>
</dbReference>
<name>A0ABX8SKD4_9ACTN</name>
<dbReference type="PANTHER" id="PTHR42715">
    <property type="entry name" value="BETA-GLUCOSIDASE"/>
    <property type="match status" value="1"/>
</dbReference>
<dbReference type="PANTHER" id="PTHR42715:SF10">
    <property type="entry name" value="BETA-GLUCOSIDASE"/>
    <property type="match status" value="1"/>
</dbReference>
<feature type="domain" description="PA14" evidence="4">
    <location>
        <begin position="380"/>
        <end position="536"/>
    </location>
</feature>
<dbReference type="InterPro" id="IPR050288">
    <property type="entry name" value="Cellulose_deg_GH3"/>
</dbReference>
<evidence type="ECO:0000313" key="5">
    <source>
        <dbReference type="EMBL" id="QXT63806.1"/>
    </source>
</evidence>
<dbReference type="InterPro" id="IPR011658">
    <property type="entry name" value="PA14_dom"/>
</dbReference>
<organism evidence="5 6">
    <name type="scientific">Tessaracoccus palaemonis</name>
    <dbReference type="NCBI Taxonomy" id="2829499"/>
    <lineage>
        <taxon>Bacteria</taxon>
        <taxon>Bacillati</taxon>
        <taxon>Actinomycetota</taxon>
        <taxon>Actinomycetes</taxon>
        <taxon>Propionibacteriales</taxon>
        <taxon>Propionibacteriaceae</taxon>
        <taxon>Tessaracoccus</taxon>
    </lineage>
</organism>
<feature type="region of interest" description="Disordered" evidence="3">
    <location>
        <begin position="631"/>
        <end position="650"/>
    </location>
</feature>
<dbReference type="RefSeq" id="WP_219083733.1">
    <property type="nucleotide sequence ID" value="NZ_CP079216.1"/>
</dbReference>
<evidence type="ECO:0000256" key="3">
    <source>
        <dbReference type="SAM" id="MobiDB-lite"/>
    </source>
</evidence>
<dbReference type="PROSITE" id="PS51820">
    <property type="entry name" value="PA14"/>
    <property type="match status" value="1"/>
</dbReference>
<dbReference type="SMART" id="SM01217">
    <property type="entry name" value="Fn3_like"/>
    <property type="match status" value="1"/>
</dbReference>
<dbReference type="Proteomes" id="UP000824504">
    <property type="component" value="Chromosome"/>
</dbReference>
<proteinExistence type="inferred from homology"/>
<accession>A0ABX8SKD4</accession>
<dbReference type="Pfam" id="PF01915">
    <property type="entry name" value="Glyco_hydro_3_C"/>
    <property type="match status" value="1"/>
</dbReference>